<proteinExistence type="predicted"/>
<keyword evidence="3" id="KW-0560">Oxidoreductase</keyword>
<comment type="caution">
    <text evidence="7">The sequence shown here is derived from an EMBL/GenBank/DDBJ whole genome shotgun (WGS) entry which is preliminary data.</text>
</comment>
<keyword evidence="1" id="KW-0001">2Fe-2S</keyword>
<keyword evidence="5" id="KW-0411">Iron-sulfur</keyword>
<dbReference type="InterPro" id="IPR036010">
    <property type="entry name" value="2Fe-2S_ferredoxin-like_sf"/>
</dbReference>
<feature type="domain" description="2Fe-2S ferredoxin-type" evidence="6">
    <location>
        <begin position="3"/>
        <end position="79"/>
    </location>
</feature>
<dbReference type="InterPro" id="IPR051452">
    <property type="entry name" value="Diverse_Oxidoreductases"/>
</dbReference>
<dbReference type="Gene3D" id="3.10.20.30">
    <property type="match status" value="1"/>
</dbReference>
<dbReference type="InterPro" id="IPR012675">
    <property type="entry name" value="Beta-grasp_dom_sf"/>
</dbReference>
<dbReference type="EMBL" id="BARV01000672">
    <property type="protein sequence ID" value="GAI01174.1"/>
    <property type="molecule type" value="Genomic_DNA"/>
</dbReference>
<name>X1M468_9ZZZZ</name>
<evidence type="ECO:0000256" key="4">
    <source>
        <dbReference type="ARBA" id="ARBA00023004"/>
    </source>
</evidence>
<keyword evidence="2" id="KW-0479">Metal-binding</keyword>
<dbReference type="PANTHER" id="PTHR44379">
    <property type="entry name" value="OXIDOREDUCTASE WITH IRON-SULFUR SUBUNIT"/>
    <property type="match status" value="1"/>
</dbReference>
<reference evidence="7" key="1">
    <citation type="journal article" date="2014" name="Front. Microbiol.">
        <title>High frequency of phylogenetically diverse reductive dehalogenase-homologous genes in deep subseafloor sedimentary metagenomes.</title>
        <authorList>
            <person name="Kawai M."/>
            <person name="Futagami T."/>
            <person name="Toyoda A."/>
            <person name="Takaki Y."/>
            <person name="Nishi S."/>
            <person name="Hori S."/>
            <person name="Arai W."/>
            <person name="Tsubouchi T."/>
            <person name="Morono Y."/>
            <person name="Uchiyama I."/>
            <person name="Ito T."/>
            <person name="Fujiyama A."/>
            <person name="Inagaki F."/>
            <person name="Takami H."/>
        </authorList>
    </citation>
    <scope>NUCLEOTIDE SEQUENCE</scope>
    <source>
        <strain evidence="7">Expedition CK06-06</strain>
    </source>
</reference>
<dbReference type="SUPFAM" id="SSF54292">
    <property type="entry name" value="2Fe-2S ferredoxin-like"/>
    <property type="match status" value="1"/>
</dbReference>
<dbReference type="PROSITE" id="PS51085">
    <property type="entry name" value="2FE2S_FER_2"/>
    <property type="match status" value="1"/>
</dbReference>
<dbReference type="AlphaFoldDB" id="X1M468"/>
<protein>
    <recommendedName>
        <fullName evidence="6">2Fe-2S ferredoxin-type domain-containing protein</fullName>
    </recommendedName>
</protein>
<dbReference type="InterPro" id="IPR001041">
    <property type="entry name" value="2Fe-2S_ferredoxin-type"/>
</dbReference>
<dbReference type="GO" id="GO:0016491">
    <property type="term" value="F:oxidoreductase activity"/>
    <property type="evidence" value="ECO:0007669"/>
    <property type="project" value="UniProtKB-KW"/>
</dbReference>
<evidence type="ECO:0000256" key="1">
    <source>
        <dbReference type="ARBA" id="ARBA00022714"/>
    </source>
</evidence>
<dbReference type="FunFam" id="1.10.150.120:FF:000003">
    <property type="entry name" value="Carbon monoxide dehydrogenase, small subunit"/>
    <property type="match status" value="1"/>
</dbReference>
<dbReference type="Gene3D" id="1.10.150.120">
    <property type="entry name" value="[2Fe-2S]-binding domain"/>
    <property type="match status" value="1"/>
</dbReference>
<gene>
    <name evidence="7" type="ORF">S06H3_02335</name>
</gene>
<keyword evidence="4" id="KW-0408">Iron</keyword>
<accession>X1M468</accession>
<evidence type="ECO:0000313" key="7">
    <source>
        <dbReference type="EMBL" id="GAI01174.1"/>
    </source>
</evidence>
<dbReference type="CDD" id="cd00207">
    <property type="entry name" value="fer2"/>
    <property type="match status" value="1"/>
</dbReference>
<dbReference type="GO" id="GO:0051537">
    <property type="term" value="F:2 iron, 2 sulfur cluster binding"/>
    <property type="evidence" value="ECO:0007669"/>
    <property type="project" value="UniProtKB-KW"/>
</dbReference>
<evidence type="ECO:0000259" key="6">
    <source>
        <dbReference type="PROSITE" id="PS51085"/>
    </source>
</evidence>
<dbReference type="InterPro" id="IPR036884">
    <property type="entry name" value="2Fe-2S-bd_dom_sf"/>
</dbReference>
<dbReference type="SUPFAM" id="SSF47741">
    <property type="entry name" value="CO dehydrogenase ISP C-domain like"/>
    <property type="match status" value="1"/>
</dbReference>
<sequence length="153" mass="16215">MKKELRLTVNGQPYELYIKPKTLLAEVLRDKLGLTGTKRGCSSSSCGACTVILNGMAVKSCSILALQANGGEILSIEGLASGAELHPLQKAFLDHGAFQCGFCTPGMLMSAKVLLDENPNPTKEQIKEGIDGNICRCTGYNSIIRAVTAVVKG</sequence>
<dbReference type="PANTHER" id="PTHR44379:SF5">
    <property type="entry name" value="OXIDOREDUCTASE WITH IRON-SULFUR SUBUNIT"/>
    <property type="match status" value="1"/>
</dbReference>
<dbReference type="Pfam" id="PF00111">
    <property type="entry name" value="Fer2"/>
    <property type="match status" value="1"/>
</dbReference>
<dbReference type="GO" id="GO:0046872">
    <property type="term" value="F:metal ion binding"/>
    <property type="evidence" value="ECO:0007669"/>
    <property type="project" value="UniProtKB-KW"/>
</dbReference>
<dbReference type="Pfam" id="PF01799">
    <property type="entry name" value="Fer2_2"/>
    <property type="match status" value="1"/>
</dbReference>
<organism evidence="7">
    <name type="scientific">marine sediment metagenome</name>
    <dbReference type="NCBI Taxonomy" id="412755"/>
    <lineage>
        <taxon>unclassified sequences</taxon>
        <taxon>metagenomes</taxon>
        <taxon>ecological metagenomes</taxon>
    </lineage>
</organism>
<evidence type="ECO:0000256" key="2">
    <source>
        <dbReference type="ARBA" id="ARBA00022723"/>
    </source>
</evidence>
<dbReference type="InterPro" id="IPR002888">
    <property type="entry name" value="2Fe-2S-bd"/>
</dbReference>
<evidence type="ECO:0000256" key="3">
    <source>
        <dbReference type="ARBA" id="ARBA00023002"/>
    </source>
</evidence>
<dbReference type="FunFam" id="3.10.20.30:FF:000020">
    <property type="entry name" value="Xanthine dehydrogenase iron-sulfur subunit"/>
    <property type="match status" value="1"/>
</dbReference>
<evidence type="ECO:0000256" key="5">
    <source>
        <dbReference type="ARBA" id="ARBA00023014"/>
    </source>
</evidence>